<dbReference type="AlphaFoldDB" id="A0A1C3XQ06"/>
<evidence type="ECO:0000313" key="3">
    <source>
        <dbReference type="Proteomes" id="UP000199184"/>
    </source>
</evidence>
<keyword evidence="3" id="KW-1185">Reference proteome</keyword>
<organism evidence="2 3">
    <name type="scientific">Bradyrhizobium shewense</name>
    <dbReference type="NCBI Taxonomy" id="1761772"/>
    <lineage>
        <taxon>Bacteria</taxon>
        <taxon>Pseudomonadati</taxon>
        <taxon>Pseudomonadota</taxon>
        <taxon>Alphaproteobacteria</taxon>
        <taxon>Hyphomicrobiales</taxon>
        <taxon>Nitrobacteraceae</taxon>
        <taxon>Bradyrhizobium</taxon>
    </lineage>
</organism>
<evidence type="ECO:0000313" key="2">
    <source>
        <dbReference type="EMBL" id="SCB54136.1"/>
    </source>
</evidence>
<evidence type="ECO:0000256" key="1">
    <source>
        <dbReference type="SAM" id="MobiDB-lite"/>
    </source>
</evidence>
<feature type="region of interest" description="Disordered" evidence="1">
    <location>
        <begin position="57"/>
        <end position="81"/>
    </location>
</feature>
<reference evidence="3" key="1">
    <citation type="submission" date="2016-08" db="EMBL/GenBank/DDBJ databases">
        <authorList>
            <person name="Varghese N."/>
            <person name="Submissions Spin"/>
        </authorList>
    </citation>
    <scope>NUCLEOTIDE SEQUENCE [LARGE SCALE GENOMIC DNA]</scope>
    <source>
        <strain evidence="3">ERR11</strain>
    </source>
</reference>
<accession>A0A1C3XQ06</accession>
<proteinExistence type="predicted"/>
<gene>
    <name evidence="2" type="ORF">GA0061098_102392</name>
</gene>
<dbReference type="EMBL" id="FMAI01000023">
    <property type="protein sequence ID" value="SCB54136.1"/>
    <property type="molecule type" value="Genomic_DNA"/>
</dbReference>
<protein>
    <submittedName>
        <fullName evidence="2">Uncharacterized protein</fullName>
    </submittedName>
</protein>
<dbReference type="Proteomes" id="UP000199184">
    <property type="component" value="Unassembled WGS sequence"/>
</dbReference>
<name>A0A1C3XQ06_9BRAD</name>
<sequence length="81" mass="9147">MRPEMKIRSHSESRIVELEAGSRWQIFPGDLDLTLDWKPETELTVVQAEDEVDTHKVVGGGGKVRVRPAGESWPAKDVKKH</sequence>